<accession>C6M875</accession>
<gene>
    <name evidence="1" type="ORF">NEISICOT_02743</name>
</gene>
<comment type="caution">
    <text evidence="1">The sequence shown here is derived from an EMBL/GenBank/DDBJ whole genome shotgun (WGS) entry which is preliminary data.</text>
</comment>
<sequence>MLQAFEAEGGMAGLGARHEDDERVVAEGNAVEVFVDGGEQLSGVKFVVAQGLFDGERTLFEEGQFDAGPLAAEAEQGVAEQVAAEQCQTQPQRAAFDVAVAVDAGEQQVAFVQEVQRVAVHFFADGRGGDLTFFAAVFFNQQRHTQLFFQCLYGFADGGLGQVERGCGGRKTLQAHEFGETVQAFEVHYSSFA</sequence>
<protein>
    <submittedName>
        <fullName evidence="1">Uncharacterized protein</fullName>
    </submittedName>
</protein>
<organism evidence="1 2">
    <name type="scientific">Neisseria sicca ATCC 29256</name>
    <dbReference type="NCBI Taxonomy" id="547045"/>
    <lineage>
        <taxon>Bacteria</taxon>
        <taxon>Pseudomonadati</taxon>
        <taxon>Pseudomonadota</taxon>
        <taxon>Betaproteobacteria</taxon>
        <taxon>Neisseriales</taxon>
        <taxon>Neisseriaceae</taxon>
        <taxon>Neisseria</taxon>
    </lineage>
</organism>
<keyword evidence="2" id="KW-1185">Reference proteome</keyword>
<evidence type="ECO:0000313" key="2">
    <source>
        <dbReference type="Proteomes" id="UP000005365"/>
    </source>
</evidence>
<name>C6M875_NEISI</name>
<reference evidence="1" key="1">
    <citation type="submission" date="2009-07" db="EMBL/GenBank/DDBJ databases">
        <authorList>
            <person name="Weinstock G."/>
            <person name="Sodergren E."/>
            <person name="Clifton S."/>
            <person name="Fulton L."/>
            <person name="Fulton B."/>
            <person name="Courtney L."/>
            <person name="Fronick C."/>
            <person name="Harrison M."/>
            <person name="Strong C."/>
            <person name="Farmer C."/>
            <person name="Delahaunty K."/>
            <person name="Markovic C."/>
            <person name="Hall O."/>
            <person name="Minx P."/>
            <person name="Tomlinson C."/>
            <person name="Mitreva M."/>
            <person name="Nelson J."/>
            <person name="Hou S."/>
            <person name="Wollam A."/>
            <person name="Pepin K.H."/>
            <person name="Johnson M."/>
            <person name="Bhonagiri V."/>
            <person name="Nash W.E."/>
            <person name="Warren W."/>
            <person name="Chinwalla A."/>
            <person name="Mardis E.R."/>
            <person name="Wilson R.K."/>
        </authorList>
    </citation>
    <scope>NUCLEOTIDE SEQUENCE [LARGE SCALE GENOMIC DNA]</scope>
    <source>
        <strain evidence="1">ATCC 29256</strain>
    </source>
</reference>
<dbReference type="Proteomes" id="UP000005365">
    <property type="component" value="Unassembled WGS sequence"/>
</dbReference>
<dbReference type="EMBL" id="ACKO02000019">
    <property type="protein sequence ID" value="EET43519.1"/>
    <property type="molecule type" value="Genomic_DNA"/>
</dbReference>
<dbReference type="AlphaFoldDB" id="C6M875"/>
<evidence type="ECO:0000313" key="1">
    <source>
        <dbReference type="EMBL" id="EET43519.1"/>
    </source>
</evidence>
<proteinExistence type="predicted"/>